<dbReference type="InterPro" id="IPR012549">
    <property type="entry name" value="EptA-like_N"/>
</dbReference>
<evidence type="ECO:0000259" key="10">
    <source>
        <dbReference type="Pfam" id="PF08019"/>
    </source>
</evidence>
<dbReference type="InterPro" id="IPR058130">
    <property type="entry name" value="PEA_transf_C"/>
</dbReference>
<keyword evidence="5 8" id="KW-0812">Transmembrane</keyword>
<dbReference type="Pfam" id="PF00884">
    <property type="entry name" value="Sulfatase"/>
    <property type="match status" value="1"/>
</dbReference>
<organism evidence="11 12">
    <name type="scientific">Pseudomonas laurentiana</name>
    <dbReference type="NCBI Taxonomy" id="2364649"/>
    <lineage>
        <taxon>Bacteria</taxon>
        <taxon>Pseudomonadati</taxon>
        <taxon>Pseudomonadota</taxon>
        <taxon>Gammaproteobacteria</taxon>
        <taxon>Pseudomonadales</taxon>
        <taxon>Pseudomonadaceae</taxon>
        <taxon>Pseudomonas</taxon>
    </lineage>
</organism>
<protein>
    <submittedName>
        <fullName evidence="11">Phosphoethanolamine--lipid A transferase</fullName>
    </submittedName>
</protein>
<dbReference type="RefSeq" id="WP_163935674.1">
    <property type="nucleotide sequence ID" value="NZ_BMQU01000009.1"/>
</dbReference>
<dbReference type="CDD" id="cd16017">
    <property type="entry name" value="LptA"/>
    <property type="match status" value="1"/>
</dbReference>
<comment type="subcellular location">
    <subcellularLocation>
        <location evidence="1">Cell inner membrane</location>
        <topology evidence="1">Multi-pass membrane protein</topology>
    </subcellularLocation>
</comment>
<feature type="domain" description="Sulfatase N-terminal" evidence="9">
    <location>
        <begin position="244"/>
        <end position="531"/>
    </location>
</feature>
<evidence type="ECO:0000259" key="9">
    <source>
        <dbReference type="Pfam" id="PF00884"/>
    </source>
</evidence>
<keyword evidence="2" id="KW-1003">Cell membrane</keyword>
<dbReference type="GO" id="GO:0016776">
    <property type="term" value="F:phosphotransferase activity, phosphate group as acceptor"/>
    <property type="evidence" value="ECO:0007669"/>
    <property type="project" value="TreeGrafter"/>
</dbReference>
<dbReference type="NCBIfam" id="NF028537">
    <property type="entry name" value="P_eth_NH2_trans"/>
    <property type="match status" value="1"/>
</dbReference>
<reference evidence="11 12" key="1">
    <citation type="submission" date="2020-02" db="EMBL/GenBank/DDBJ databases">
        <title>Broccoli isolated Pseudomonas sp.</title>
        <authorList>
            <person name="Fujikawa T."/>
            <person name="Sawada H."/>
        </authorList>
    </citation>
    <scope>NUCLEOTIDE SEQUENCE [LARGE SCALE GENOMIC DNA]</scope>
    <source>
        <strain evidence="11 12">JCM 32154</strain>
    </source>
</reference>
<evidence type="ECO:0000256" key="1">
    <source>
        <dbReference type="ARBA" id="ARBA00004429"/>
    </source>
</evidence>
<gene>
    <name evidence="11" type="ORF">G3O07_10665</name>
</gene>
<dbReference type="InterPro" id="IPR017850">
    <property type="entry name" value="Alkaline_phosphatase_core_sf"/>
</dbReference>
<accession>A0A6I5RQZ2</accession>
<comment type="caution">
    <text evidence="11">The sequence shown here is derived from an EMBL/GenBank/DDBJ whole genome shotgun (WGS) entry which is preliminary data.</text>
</comment>
<evidence type="ECO:0000256" key="4">
    <source>
        <dbReference type="ARBA" id="ARBA00022679"/>
    </source>
</evidence>
<dbReference type="InterPro" id="IPR040423">
    <property type="entry name" value="PEA_transferase"/>
</dbReference>
<dbReference type="InterPro" id="IPR000917">
    <property type="entry name" value="Sulfatase_N"/>
</dbReference>
<evidence type="ECO:0000256" key="8">
    <source>
        <dbReference type="SAM" id="Phobius"/>
    </source>
</evidence>
<sequence>MSSSVKFERDFSPRSRSIQTTVLLLLVSLWLTLVLNFTFWRAVWQAVGGWNNEHLLFLFSLPLFVFLWNYLLLNLLAWGRLTRPVLVVVILVSAVASFFMSRYGIVIDYSMVMNVLQTDQAEAYDLLGVDVLLWVLCLGILPAIIVSRVPLTKQRWTRAGAIKLSGMLAALAVIGVILAVAYQSYASLLRNHRDLRLMLVPSNVVGAIHGYAKRQLRTSVAFEQVGLDAVQATDVGHPGRHKVLVLVIGETARAANFSLNGYPRVTNPALPDQGVVSFTNVSSCGTATAISLPCMFLDVGRANYKTYQAHNRDGVLDVLQRAGVAVLWRDNNSGCKGACDRVPSEDVSHLSVPELCNADGCFDEVLLHGLAERIDRATADTVIVLHMEGSHGPAYYKRYPAAFRRFTPTCDTGQLDTCANDAIVNSYDNSLLYTDHVLARLVELLKGKEDRFDTAMLYVSDHGESLGEKGVYLHGLPYAMAPREQTQVPMVVWLSPKLSAQSKVSMGCLDQQRGVTLSHDNLFHSVLGLMKVRTSAYRSELDLFQPCAAARVAVAAEG</sequence>
<evidence type="ECO:0000256" key="7">
    <source>
        <dbReference type="ARBA" id="ARBA00023136"/>
    </source>
</evidence>
<feature type="transmembrane region" description="Helical" evidence="8">
    <location>
        <begin position="55"/>
        <end position="73"/>
    </location>
</feature>
<feature type="domain" description="Phosphoethanolamine transferase N-terminal" evidence="10">
    <location>
        <begin position="66"/>
        <end position="215"/>
    </location>
</feature>
<evidence type="ECO:0000256" key="5">
    <source>
        <dbReference type="ARBA" id="ARBA00022692"/>
    </source>
</evidence>
<evidence type="ECO:0000256" key="6">
    <source>
        <dbReference type="ARBA" id="ARBA00022989"/>
    </source>
</evidence>
<dbReference type="AlphaFoldDB" id="A0A6I5RQZ2"/>
<evidence type="ECO:0000313" key="12">
    <source>
        <dbReference type="Proteomes" id="UP000471751"/>
    </source>
</evidence>
<dbReference type="PANTHER" id="PTHR30443">
    <property type="entry name" value="INNER MEMBRANE PROTEIN"/>
    <property type="match status" value="1"/>
</dbReference>
<dbReference type="Proteomes" id="UP000471751">
    <property type="component" value="Unassembled WGS sequence"/>
</dbReference>
<dbReference type="SUPFAM" id="SSF53649">
    <property type="entry name" value="Alkaline phosphatase-like"/>
    <property type="match status" value="1"/>
</dbReference>
<dbReference type="Gene3D" id="3.40.720.10">
    <property type="entry name" value="Alkaline Phosphatase, subunit A"/>
    <property type="match status" value="1"/>
</dbReference>
<dbReference type="GO" id="GO:0005886">
    <property type="term" value="C:plasma membrane"/>
    <property type="evidence" value="ECO:0007669"/>
    <property type="project" value="UniProtKB-SubCell"/>
</dbReference>
<keyword evidence="7 8" id="KW-0472">Membrane</keyword>
<dbReference type="GO" id="GO:0009244">
    <property type="term" value="P:lipopolysaccharide core region biosynthetic process"/>
    <property type="evidence" value="ECO:0007669"/>
    <property type="project" value="TreeGrafter"/>
</dbReference>
<keyword evidence="6 8" id="KW-1133">Transmembrane helix</keyword>
<evidence type="ECO:0000313" key="11">
    <source>
        <dbReference type="EMBL" id="NES10101.1"/>
    </source>
</evidence>
<dbReference type="Pfam" id="PF08019">
    <property type="entry name" value="EptA_B_N"/>
    <property type="match status" value="1"/>
</dbReference>
<dbReference type="PANTHER" id="PTHR30443:SF0">
    <property type="entry name" value="PHOSPHOETHANOLAMINE TRANSFERASE EPTA"/>
    <property type="match status" value="1"/>
</dbReference>
<feature type="transmembrane region" description="Helical" evidence="8">
    <location>
        <begin position="167"/>
        <end position="185"/>
    </location>
</feature>
<evidence type="ECO:0000256" key="3">
    <source>
        <dbReference type="ARBA" id="ARBA00022519"/>
    </source>
</evidence>
<feature type="transmembrane region" description="Helical" evidence="8">
    <location>
        <begin position="85"/>
        <end position="106"/>
    </location>
</feature>
<proteinExistence type="predicted"/>
<keyword evidence="4 11" id="KW-0808">Transferase</keyword>
<keyword evidence="12" id="KW-1185">Reference proteome</keyword>
<keyword evidence="3" id="KW-0997">Cell inner membrane</keyword>
<name>A0A6I5RQZ2_9PSED</name>
<feature type="transmembrane region" description="Helical" evidence="8">
    <location>
        <begin position="126"/>
        <end position="146"/>
    </location>
</feature>
<feature type="transmembrane region" description="Helical" evidence="8">
    <location>
        <begin position="21"/>
        <end position="43"/>
    </location>
</feature>
<dbReference type="EMBL" id="JAAHBT010000099">
    <property type="protein sequence ID" value="NES10101.1"/>
    <property type="molecule type" value="Genomic_DNA"/>
</dbReference>
<evidence type="ECO:0000256" key="2">
    <source>
        <dbReference type="ARBA" id="ARBA00022475"/>
    </source>
</evidence>